<evidence type="ECO:0000256" key="1">
    <source>
        <dbReference type="ARBA" id="ARBA00004123"/>
    </source>
</evidence>
<dbReference type="InterPro" id="IPR007219">
    <property type="entry name" value="XnlR_reg_dom"/>
</dbReference>
<evidence type="ECO:0000256" key="3">
    <source>
        <dbReference type="ARBA" id="ARBA00023125"/>
    </source>
</evidence>
<evidence type="ECO:0000259" key="6">
    <source>
        <dbReference type="SMART" id="SM00906"/>
    </source>
</evidence>
<dbReference type="SMART" id="SM00906">
    <property type="entry name" value="Fungal_trans"/>
    <property type="match status" value="1"/>
</dbReference>
<dbReference type="GO" id="GO:0008270">
    <property type="term" value="F:zinc ion binding"/>
    <property type="evidence" value="ECO:0007669"/>
    <property type="project" value="InterPro"/>
</dbReference>
<comment type="caution">
    <text evidence="7">The sequence shown here is derived from an EMBL/GenBank/DDBJ whole genome shotgun (WGS) entry which is preliminary data.</text>
</comment>
<keyword evidence="2" id="KW-0479">Metal-binding</keyword>
<organism evidence="7 8">
    <name type="scientific">Niveomyces insectorum RCEF 264</name>
    <dbReference type="NCBI Taxonomy" id="1081102"/>
    <lineage>
        <taxon>Eukaryota</taxon>
        <taxon>Fungi</taxon>
        <taxon>Dikarya</taxon>
        <taxon>Ascomycota</taxon>
        <taxon>Pezizomycotina</taxon>
        <taxon>Sordariomycetes</taxon>
        <taxon>Hypocreomycetidae</taxon>
        <taxon>Hypocreales</taxon>
        <taxon>Cordycipitaceae</taxon>
        <taxon>Niveomyces</taxon>
    </lineage>
</organism>
<dbReference type="GO" id="GO:0003677">
    <property type="term" value="F:DNA binding"/>
    <property type="evidence" value="ECO:0007669"/>
    <property type="project" value="UniProtKB-KW"/>
</dbReference>
<dbReference type="GO" id="GO:0003700">
    <property type="term" value="F:DNA-binding transcription factor activity"/>
    <property type="evidence" value="ECO:0007669"/>
    <property type="project" value="InterPro"/>
</dbReference>
<dbReference type="CDD" id="cd12148">
    <property type="entry name" value="fungal_TF_MHR"/>
    <property type="match status" value="1"/>
</dbReference>
<evidence type="ECO:0000256" key="5">
    <source>
        <dbReference type="SAM" id="MobiDB-lite"/>
    </source>
</evidence>
<name>A0A162J965_9HYPO</name>
<dbReference type="AlphaFoldDB" id="A0A162J965"/>
<reference evidence="7 8" key="1">
    <citation type="journal article" date="2016" name="Genome Biol. Evol.">
        <title>Divergent and convergent evolution of fungal pathogenicity.</title>
        <authorList>
            <person name="Shang Y."/>
            <person name="Xiao G."/>
            <person name="Zheng P."/>
            <person name="Cen K."/>
            <person name="Zhan S."/>
            <person name="Wang C."/>
        </authorList>
    </citation>
    <scope>NUCLEOTIDE SEQUENCE [LARGE SCALE GENOMIC DNA]</scope>
    <source>
        <strain evidence="7 8">RCEF 264</strain>
    </source>
</reference>
<protein>
    <submittedName>
        <fullName evidence="7">Transcription factor</fullName>
    </submittedName>
</protein>
<dbReference type="EMBL" id="AZHD01000003">
    <property type="protein sequence ID" value="OAA65552.1"/>
    <property type="molecule type" value="Genomic_DNA"/>
</dbReference>
<dbReference type="Pfam" id="PF04082">
    <property type="entry name" value="Fungal_trans"/>
    <property type="match status" value="1"/>
</dbReference>
<keyword evidence="8" id="KW-1185">Reference proteome</keyword>
<dbReference type="PANTHER" id="PTHR46910">
    <property type="entry name" value="TRANSCRIPTION FACTOR PDR1"/>
    <property type="match status" value="1"/>
</dbReference>
<dbReference type="GO" id="GO:0005634">
    <property type="term" value="C:nucleus"/>
    <property type="evidence" value="ECO:0007669"/>
    <property type="project" value="UniProtKB-SubCell"/>
</dbReference>
<dbReference type="GO" id="GO:0006351">
    <property type="term" value="P:DNA-templated transcription"/>
    <property type="evidence" value="ECO:0007669"/>
    <property type="project" value="InterPro"/>
</dbReference>
<dbReference type="InterPro" id="IPR050987">
    <property type="entry name" value="AtrR-like"/>
</dbReference>
<accession>A0A162J965</accession>
<feature type="region of interest" description="Disordered" evidence="5">
    <location>
        <begin position="52"/>
        <end position="73"/>
    </location>
</feature>
<evidence type="ECO:0000256" key="4">
    <source>
        <dbReference type="ARBA" id="ARBA00023242"/>
    </source>
</evidence>
<keyword evidence="4" id="KW-0539">Nucleus</keyword>
<keyword evidence="3" id="KW-0238">DNA-binding</keyword>
<feature type="domain" description="Xylanolytic transcriptional activator regulatory" evidence="6">
    <location>
        <begin position="296"/>
        <end position="369"/>
    </location>
</feature>
<dbReference type="PANTHER" id="PTHR46910:SF3">
    <property type="entry name" value="HALOTOLERANCE PROTEIN 9-RELATED"/>
    <property type="match status" value="1"/>
</dbReference>
<gene>
    <name evidence="7" type="ORF">SPI_02339</name>
</gene>
<evidence type="ECO:0000313" key="8">
    <source>
        <dbReference type="Proteomes" id="UP000076874"/>
    </source>
</evidence>
<proteinExistence type="predicted"/>
<evidence type="ECO:0000313" key="7">
    <source>
        <dbReference type="EMBL" id="OAA65552.1"/>
    </source>
</evidence>
<sequence>MVVDPNYVDNTAARFVELEQQVAKLLEEQRQAAEREEQLKIKLRQREEELELFRGQTAQANRPPLTAEDADRETAPVPPMAAVADNGLQASYDPHRQPGPILGHIGRMYADDRGQGQFLGAHTGNHFLASALQLSRDLLGEDGGCPDWVSELFFTKQPFFVFRRDASRNPTMPSLPGQTLPFYEDQIAHFCHDWDSLFPIVDADSLLSTIARLLLRGRQDGDEMTEEECCAVFQLNSILALNMVADDASPPRAHEPYCAVLASLFPRILEIARAESLRCLVLYTLLLQLEGRAQLALQLSGVIARLAQSLGLHRHSRRFRHQPSEVERRRRLWWCVFIFDTNTTIHRGIPRLIRPADVDIDLSARTGFSGHSIQQLPVLLPGKTFSPLSLFRQQIALYQILSETVDQLYTTWNRRGSVAKIRSLDDKLATWRRAFRFHSVVQPKDTSSSQDEEPFAVVRLRVLSEFARIFIHRPALTFAHTEPQFRESLVASLEAGDALLAASQGTHRVRRLLRIWPLSLAFLLQLGVLFLYPFWTDDPPCPLDAQLLRDRISAVKSLLAWLDARDTRTGLFLATLCEKTLAANETRRQPQRQLERYSAGMGGLLQQSLSEQANCADWQSLMLPNEFLISEWDLSQSFGQRQMTL</sequence>
<dbReference type="OrthoDB" id="10001928at2759"/>
<dbReference type="Proteomes" id="UP000076874">
    <property type="component" value="Unassembled WGS sequence"/>
</dbReference>
<comment type="subcellular location">
    <subcellularLocation>
        <location evidence="1">Nucleus</location>
    </subcellularLocation>
</comment>
<evidence type="ECO:0000256" key="2">
    <source>
        <dbReference type="ARBA" id="ARBA00022723"/>
    </source>
</evidence>
<dbReference type="STRING" id="1081102.A0A162J965"/>